<dbReference type="Gene3D" id="1.10.10.900">
    <property type="entry name" value="SBDS protein C-terminal domain, subdomain 1"/>
    <property type="match status" value="1"/>
</dbReference>
<dbReference type="Pfam" id="PF09377">
    <property type="entry name" value="SBDS_domain_II"/>
    <property type="match status" value="1"/>
</dbReference>
<dbReference type="InterPro" id="IPR046928">
    <property type="entry name" value="SDO1/SBDS_C"/>
</dbReference>
<evidence type="ECO:0000256" key="4">
    <source>
        <dbReference type="ARBA" id="ARBA00022490"/>
    </source>
</evidence>
<dbReference type="Gene3D" id="3.30.1250.10">
    <property type="entry name" value="Ribosome maturation protein SBDS, N-terminal domain"/>
    <property type="match status" value="1"/>
</dbReference>
<organism evidence="11">
    <name type="scientific">Kwoniella dejecticola CBS 10117</name>
    <dbReference type="NCBI Taxonomy" id="1296121"/>
    <lineage>
        <taxon>Eukaryota</taxon>
        <taxon>Fungi</taxon>
        <taxon>Dikarya</taxon>
        <taxon>Basidiomycota</taxon>
        <taxon>Agaricomycotina</taxon>
        <taxon>Tremellomycetes</taxon>
        <taxon>Tremellales</taxon>
        <taxon>Cryptococcaceae</taxon>
        <taxon>Kwoniella</taxon>
    </lineage>
</organism>
<gene>
    <name evidence="11" type="ORF">I303_07538</name>
</gene>
<evidence type="ECO:0000256" key="2">
    <source>
        <dbReference type="ARBA" id="ARBA00004496"/>
    </source>
</evidence>
<feature type="domain" description="Ribosome maturation protein SDO1/SBDS central" evidence="9">
    <location>
        <begin position="119"/>
        <end position="184"/>
    </location>
</feature>
<evidence type="ECO:0000259" key="9">
    <source>
        <dbReference type="Pfam" id="PF09377"/>
    </source>
</evidence>
<comment type="subcellular location">
    <subcellularLocation>
        <location evidence="2">Cytoplasm</location>
    </subcellularLocation>
    <subcellularLocation>
        <location evidence="1">Nucleus</location>
    </subcellularLocation>
</comment>
<protein>
    <submittedName>
        <fullName evidence="11">SBDS family rRNA metabolism protein</fullName>
    </submittedName>
</protein>
<dbReference type="STRING" id="1296121.A0A1A5ZY84"/>
<keyword evidence="5" id="KW-0690">Ribosome biogenesis</keyword>
<evidence type="ECO:0000256" key="3">
    <source>
        <dbReference type="ARBA" id="ARBA00007433"/>
    </source>
</evidence>
<evidence type="ECO:0000259" key="8">
    <source>
        <dbReference type="Pfam" id="PF01172"/>
    </source>
</evidence>
<dbReference type="PANTHER" id="PTHR10927">
    <property type="entry name" value="RIBOSOME MATURATION PROTEIN SBDS"/>
    <property type="match status" value="1"/>
</dbReference>
<proteinExistence type="inferred from homology"/>
<comment type="subunit">
    <text evidence="7">Associates with the 60S ribosomal subunit.</text>
</comment>
<dbReference type="Pfam" id="PF01172">
    <property type="entry name" value="SBDS_N"/>
    <property type="match status" value="1"/>
</dbReference>
<keyword evidence="4" id="KW-0963">Cytoplasm</keyword>
<dbReference type="InterPro" id="IPR019783">
    <property type="entry name" value="SDO1/SBDS_N"/>
</dbReference>
<accession>A0A1A5ZY84</accession>
<evidence type="ECO:0000256" key="7">
    <source>
        <dbReference type="ARBA" id="ARBA00049708"/>
    </source>
</evidence>
<dbReference type="GO" id="GO:0005634">
    <property type="term" value="C:nucleus"/>
    <property type="evidence" value="ECO:0007669"/>
    <property type="project" value="UniProtKB-SubCell"/>
</dbReference>
<dbReference type="Pfam" id="PF20268">
    <property type="entry name" value="SBDS_C"/>
    <property type="match status" value="1"/>
</dbReference>
<dbReference type="VEuPathDB" id="FungiDB:I303_07538"/>
<dbReference type="NCBIfam" id="TIGR00291">
    <property type="entry name" value="RNA_SBDS"/>
    <property type="match status" value="1"/>
</dbReference>
<dbReference type="GO" id="GO:0005737">
    <property type="term" value="C:cytoplasm"/>
    <property type="evidence" value="ECO:0007669"/>
    <property type="project" value="UniProtKB-SubCell"/>
</dbReference>
<evidence type="ECO:0000259" key="10">
    <source>
        <dbReference type="Pfam" id="PF20268"/>
    </source>
</evidence>
<dbReference type="SUPFAM" id="SSF89895">
    <property type="entry name" value="FYSH domain"/>
    <property type="match status" value="1"/>
</dbReference>
<evidence type="ECO:0000256" key="6">
    <source>
        <dbReference type="ARBA" id="ARBA00023242"/>
    </source>
</evidence>
<dbReference type="SUPFAM" id="SSF109728">
    <property type="entry name" value="Hypothetical protein AF0491, middle domain"/>
    <property type="match status" value="1"/>
</dbReference>
<dbReference type="InterPro" id="IPR036786">
    <property type="entry name" value="Ribosome_mat_SBDS_N_sf"/>
</dbReference>
<evidence type="ECO:0000313" key="11">
    <source>
        <dbReference type="EMBL" id="OBR82771.1"/>
    </source>
</evidence>
<feature type="domain" description="Ribosome maturation protein SDO1/SBDS C-terminal" evidence="10">
    <location>
        <begin position="187"/>
        <end position="235"/>
    </location>
</feature>
<name>A0A1A5ZY84_9TREE</name>
<dbReference type="InterPro" id="IPR039100">
    <property type="entry name" value="Sdo1/SBDS-like"/>
</dbReference>
<dbReference type="PANTHER" id="PTHR10927:SF1">
    <property type="entry name" value="RIBOSOME MATURATION PROTEIN SBDS"/>
    <property type="match status" value="1"/>
</dbReference>
<dbReference type="EMBL" id="KI894035">
    <property type="protein sequence ID" value="OBR82771.1"/>
    <property type="molecule type" value="Genomic_DNA"/>
</dbReference>
<dbReference type="AlphaFoldDB" id="A0A1A5ZY84"/>
<sequence length="257" mass="29575">MNKQPGTQINLHKLIGIRLRRLTNVSIVRMKKGGKRFEIACYQNKVSEFRSGVETDLSEVLQIEQIFTNVPKGQVAKRDDWTKCFQTDDMDKVIEEILRKGELQINNLERTHQLSSLSREIATLVSEMTVDPNTNRKHTVGMIEKTMSEIGFSVKADKPAKAQALELIKKLTSEESEGTLPIRRSRMRIRITMPGKDAKRVKENILKEVEEVEEDDMGMEWEAVSLIVPRNLEQIAKRKPLRSRRCAYPPLKEGYRA</sequence>
<reference evidence="11" key="1">
    <citation type="submission" date="2013-07" db="EMBL/GenBank/DDBJ databases">
        <title>The Genome Sequence of Cryptococcus dejecticola CBS10117.</title>
        <authorList>
            <consortium name="The Broad Institute Genome Sequencing Platform"/>
            <person name="Cuomo C."/>
            <person name="Litvintseva A."/>
            <person name="Chen Y."/>
            <person name="Heitman J."/>
            <person name="Sun S."/>
            <person name="Springer D."/>
            <person name="Dromer F."/>
            <person name="Young S.K."/>
            <person name="Zeng Q."/>
            <person name="Gargeya S."/>
            <person name="Fitzgerald M."/>
            <person name="Abouelleil A."/>
            <person name="Alvarado L."/>
            <person name="Berlin A.M."/>
            <person name="Chapman S.B."/>
            <person name="Dewar J."/>
            <person name="Goldberg J."/>
            <person name="Griggs A."/>
            <person name="Gujja S."/>
            <person name="Hansen M."/>
            <person name="Howarth C."/>
            <person name="Imamovic A."/>
            <person name="Larimer J."/>
            <person name="McCowan C."/>
            <person name="Murphy C."/>
            <person name="Pearson M."/>
            <person name="Priest M."/>
            <person name="Roberts A."/>
            <person name="Saif S."/>
            <person name="Shea T."/>
            <person name="Sykes S."/>
            <person name="Wortman J."/>
            <person name="Nusbaum C."/>
            <person name="Birren B."/>
        </authorList>
    </citation>
    <scope>NUCLEOTIDE SEQUENCE [LARGE SCALE GENOMIC DNA]</scope>
    <source>
        <strain evidence="11">CBS 10117</strain>
    </source>
</reference>
<dbReference type="InterPro" id="IPR002140">
    <property type="entry name" value="Sdo1/SBDS"/>
</dbReference>
<dbReference type="Gene3D" id="3.30.70.240">
    <property type="match status" value="1"/>
</dbReference>
<evidence type="ECO:0000256" key="5">
    <source>
        <dbReference type="ARBA" id="ARBA00022517"/>
    </source>
</evidence>
<feature type="domain" description="Ribosome maturation protein SDO1/SBDS N-terminal" evidence="8">
    <location>
        <begin position="24"/>
        <end position="110"/>
    </location>
</feature>
<evidence type="ECO:0000256" key="1">
    <source>
        <dbReference type="ARBA" id="ARBA00004123"/>
    </source>
</evidence>
<dbReference type="InterPro" id="IPR037188">
    <property type="entry name" value="Sdo1/SBDS_central_sf"/>
</dbReference>
<dbReference type="InterPro" id="IPR018978">
    <property type="entry name" value="SDO1/SBDS_central"/>
</dbReference>
<keyword evidence="6" id="KW-0539">Nucleus</keyword>
<dbReference type="GO" id="GO:0042256">
    <property type="term" value="P:cytosolic ribosome assembly"/>
    <property type="evidence" value="ECO:0007669"/>
    <property type="project" value="InterPro"/>
</dbReference>
<comment type="similarity">
    <text evidence="3">Belongs to the SDO1/SBDS family.</text>
</comment>
<dbReference type="OrthoDB" id="10253092at2759"/>